<keyword evidence="4" id="KW-1185">Reference proteome</keyword>
<dbReference type="EMBL" id="VKLS01000182">
    <property type="protein sequence ID" value="TSB39151.1"/>
    <property type="molecule type" value="Genomic_DNA"/>
</dbReference>
<reference evidence="3 4" key="1">
    <citation type="submission" date="2019-07" db="EMBL/GenBank/DDBJ databases">
        <title>Draft genome for Streptomyces benahoarensis MZ03-48.</title>
        <authorList>
            <person name="Gonzalez-Pimentel J.L."/>
        </authorList>
    </citation>
    <scope>NUCLEOTIDE SEQUENCE [LARGE SCALE GENOMIC DNA]</scope>
    <source>
        <strain evidence="3 4">MZ03-48</strain>
    </source>
</reference>
<dbReference type="RefSeq" id="WP_143943135.1">
    <property type="nucleotide sequence ID" value="NZ_VKLS01000182.1"/>
</dbReference>
<dbReference type="OrthoDB" id="4939521at2"/>
<feature type="region of interest" description="Disordered" evidence="1">
    <location>
        <begin position="171"/>
        <end position="215"/>
    </location>
</feature>
<dbReference type="Proteomes" id="UP000320888">
    <property type="component" value="Unassembled WGS sequence"/>
</dbReference>
<comment type="caution">
    <text evidence="3">The sequence shown here is derived from an EMBL/GenBank/DDBJ whole genome shotgun (WGS) entry which is preliminary data.</text>
</comment>
<sequence length="337" mass="37545">MADIPIKPGQLTTRAEMQRVFGGGEREGIVPSTTTPSILIYTDHDSGKEYGYQDGWLAEEDDHGPIFEYTGRGRIGDQTFLGPAGSRNKAILRHVDDGRVLHLFIAAGKIPGSHSDAKQQRYLGEFQLDADLPYTIREASDPEGNQRRIIVFRLRPSGSVQHAKQDVLPAAEKTHARRVSANVSAGSIEEPAAGKKTTSLRSAQPSTMTEHRQTQISQSYREFLNEQQHEVFAYQIKIAGTTSILKTDLYDATDHILYAIKGSSDRQEIRMAIGQLKDYCRHIDPPNPTLAVLVPEKPNADLIDLLERENIKLVHQDGEAFAEHHPTQSHQTPISRK</sequence>
<dbReference type="Pfam" id="PF26348">
    <property type="entry name" value="SRA_ScoMcrA"/>
    <property type="match status" value="1"/>
</dbReference>
<gene>
    <name evidence="3" type="ORF">FNZ23_16000</name>
</gene>
<proteinExistence type="predicted"/>
<dbReference type="InterPro" id="IPR058712">
    <property type="entry name" value="SRA_ScoMcrA"/>
</dbReference>
<evidence type="ECO:0000313" key="4">
    <source>
        <dbReference type="Proteomes" id="UP000320888"/>
    </source>
</evidence>
<feature type="compositionally biased region" description="Polar residues" evidence="1">
    <location>
        <begin position="196"/>
        <end position="215"/>
    </location>
</feature>
<organism evidence="3 4">
    <name type="scientific">Streptomyces benahoarensis</name>
    <dbReference type="NCBI Taxonomy" id="2595054"/>
    <lineage>
        <taxon>Bacteria</taxon>
        <taxon>Bacillati</taxon>
        <taxon>Actinomycetota</taxon>
        <taxon>Actinomycetes</taxon>
        <taxon>Kitasatosporales</taxon>
        <taxon>Streptomycetaceae</taxon>
        <taxon>Streptomyces</taxon>
    </lineage>
</organism>
<protein>
    <recommendedName>
        <fullName evidence="2">ScoMcrA-like SRA domain-containing protein</fullName>
    </recommendedName>
</protein>
<evidence type="ECO:0000313" key="3">
    <source>
        <dbReference type="EMBL" id="TSB39151.1"/>
    </source>
</evidence>
<name>A0A553ZCJ7_9ACTN</name>
<accession>A0A553ZCJ7</accession>
<dbReference type="AlphaFoldDB" id="A0A553ZCJ7"/>
<feature type="domain" description="ScoMcrA-like SRA" evidence="2">
    <location>
        <begin position="12"/>
        <end position="162"/>
    </location>
</feature>
<evidence type="ECO:0000256" key="1">
    <source>
        <dbReference type="SAM" id="MobiDB-lite"/>
    </source>
</evidence>
<evidence type="ECO:0000259" key="2">
    <source>
        <dbReference type="Pfam" id="PF26348"/>
    </source>
</evidence>